<reference evidence="10 11" key="1">
    <citation type="journal article" date="2021" name="Comput. Struct. Biotechnol. J.">
        <title>De novo genome assembly of the potent medicinal plant Rehmannia glutinosa using nanopore technology.</title>
        <authorList>
            <person name="Ma L."/>
            <person name="Dong C."/>
            <person name="Song C."/>
            <person name="Wang X."/>
            <person name="Zheng X."/>
            <person name="Niu Y."/>
            <person name="Chen S."/>
            <person name="Feng W."/>
        </authorList>
    </citation>
    <scope>NUCLEOTIDE SEQUENCE [LARGE SCALE GENOMIC DNA]</scope>
    <source>
        <strain evidence="10">DH-2019</strain>
    </source>
</reference>
<evidence type="ECO:0000256" key="7">
    <source>
        <dbReference type="SAM" id="Phobius"/>
    </source>
</evidence>
<feature type="transmembrane region" description="Helical" evidence="7">
    <location>
        <begin position="85"/>
        <end position="106"/>
    </location>
</feature>
<evidence type="ECO:0000256" key="4">
    <source>
        <dbReference type="ARBA" id="ARBA00023315"/>
    </source>
</evidence>
<evidence type="ECO:0000256" key="5">
    <source>
        <dbReference type="ARBA" id="ARBA00047375"/>
    </source>
</evidence>
<evidence type="ECO:0000313" key="11">
    <source>
        <dbReference type="Proteomes" id="UP001318860"/>
    </source>
</evidence>
<evidence type="ECO:0000256" key="2">
    <source>
        <dbReference type="ARBA" id="ARBA00005531"/>
    </source>
</evidence>
<keyword evidence="7" id="KW-0812">Transmembrane</keyword>
<dbReference type="InterPro" id="IPR012392">
    <property type="entry name" value="3-ktacl-CoA_syn"/>
</dbReference>
<evidence type="ECO:0000259" key="9">
    <source>
        <dbReference type="Pfam" id="PF08541"/>
    </source>
</evidence>
<evidence type="ECO:0000256" key="1">
    <source>
        <dbReference type="ARBA" id="ARBA00005194"/>
    </source>
</evidence>
<dbReference type="InterPro" id="IPR016039">
    <property type="entry name" value="Thiolase-like"/>
</dbReference>
<dbReference type="Gene3D" id="3.40.47.10">
    <property type="match status" value="2"/>
</dbReference>
<name>A0ABR0X0F3_REHGL</name>
<accession>A0ABR0X0F3</accession>
<dbReference type="InterPro" id="IPR013601">
    <property type="entry name" value="FAE1_typ3_polyketide_synth"/>
</dbReference>
<dbReference type="PANTHER" id="PTHR31561">
    <property type="entry name" value="3-KETOACYL-COA SYNTHASE"/>
    <property type="match status" value="1"/>
</dbReference>
<dbReference type="EC" id="2.3.1.-" evidence="6"/>
<dbReference type="Pfam" id="PF08541">
    <property type="entry name" value="ACP_syn_III_C"/>
    <property type="match status" value="1"/>
</dbReference>
<dbReference type="SUPFAM" id="SSF53901">
    <property type="entry name" value="Thiolase-like"/>
    <property type="match status" value="2"/>
</dbReference>
<feature type="domain" description="FAE" evidence="8">
    <location>
        <begin position="110"/>
        <end position="393"/>
    </location>
</feature>
<keyword evidence="3 6" id="KW-0808">Transferase</keyword>
<dbReference type="CDD" id="cd00831">
    <property type="entry name" value="CHS_like"/>
    <property type="match status" value="1"/>
</dbReference>
<evidence type="ECO:0000259" key="8">
    <source>
        <dbReference type="Pfam" id="PF08392"/>
    </source>
</evidence>
<feature type="domain" description="Beta-ketoacyl-[acyl-carrier-protein] synthase III C-terminal" evidence="9">
    <location>
        <begin position="410"/>
        <end position="489"/>
    </location>
</feature>
<comment type="similarity">
    <text evidence="2 6">Belongs to the thiolase-like superfamily. Chalcone/stilbene synthases family.</text>
</comment>
<dbReference type="Proteomes" id="UP001318860">
    <property type="component" value="Unassembled WGS sequence"/>
</dbReference>
<evidence type="ECO:0000256" key="3">
    <source>
        <dbReference type="ARBA" id="ARBA00022679"/>
    </source>
</evidence>
<keyword evidence="7" id="KW-0472">Membrane</keyword>
<sequence>MARRKEYLSPEIVNRGINDSGSPSFSVRVHRGLPDFLSSVNLKYVKLGYGYLINHGTYFAGVPILLLVLGTQVGKLTWDVFSLEYYNLVNTLLFLGLLTMFVYVILDLTPRSTYLVDFACYLPPDELKITKEEYIELAKKSGQFNNTAIKFQQRVLKNSGIGDETYLPRAVFQPGYKRDLKVAREEAAALMFGAVDELFAATGIRPKDIKILIVNCGVLNTTPSLSAMLINRYKLSQRIQNFNLGGMGCAAGITAVDLANDLLNAYPGSYALIVSTEVISFTWYGGNELDMLLPNCFLRMGGAAVLLSNHLMDRWRSKYQLKQLVRTHKGMDDRSFKSIQLKEDSEGKQGLSVSKDVIEIGGHALKANITTLSPLVLPVSEQFHFFKSLVFKRSKSSKPYIPDYKLAFEHVCILATSKKVLDEIQKNLDLTDEYMEASRKTLERFGNTSSSSIWYELAYLEAKNRIKNGDRVWQLALGSGFKCNSVVWRAVRNVRQLKRNPWNEN</sequence>
<keyword evidence="11" id="KW-1185">Reference proteome</keyword>
<comment type="caution">
    <text evidence="10">The sequence shown here is derived from an EMBL/GenBank/DDBJ whole genome shotgun (WGS) entry which is preliminary data.</text>
</comment>
<dbReference type="EMBL" id="JABTTQ020000007">
    <property type="protein sequence ID" value="KAK6152097.1"/>
    <property type="molecule type" value="Genomic_DNA"/>
</dbReference>
<dbReference type="InterPro" id="IPR013747">
    <property type="entry name" value="ACP_syn_III_C"/>
</dbReference>
<proteinExistence type="inferred from homology"/>
<dbReference type="PIRSF" id="PIRSF036417">
    <property type="entry name" value="3-ktacl-CoA_syn"/>
    <property type="match status" value="1"/>
</dbReference>
<dbReference type="Pfam" id="PF08392">
    <property type="entry name" value="FAE1_CUT1_RppA"/>
    <property type="match status" value="1"/>
</dbReference>
<organism evidence="10 11">
    <name type="scientific">Rehmannia glutinosa</name>
    <name type="common">Chinese foxglove</name>
    <dbReference type="NCBI Taxonomy" id="99300"/>
    <lineage>
        <taxon>Eukaryota</taxon>
        <taxon>Viridiplantae</taxon>
        <taxon>Streptophyta</taxon>
        <taxon>Embryophyta</taxon>
        <taxon>Tracheophyta</taxon>
        <taxon>Spermatophyta</taxon>
        <taxon>Magnoliopsida</taxon>
        <taxon>eudicotyledons</taxon>
        <taxon>Gunneridae</taxon>
        <taxon>Pentapetalae</taxon>
        <taxon>asterids</taxon>
        <taxon>lamiids</taxon>
        <taxon>Lamiales</taxon>
        <taxon>Orobanchaceae</taxon>
        <taxon>Rehmannieae</taxon>
        <taxon>Rehmannia</taxon>
    </lineage>
</organism>
<gene>
    <name evidence="10" type="ORF">DH2020_014732</name>
</gene>
<comment type="pathway">
    <text evidence="1 6">Lipid metabolism; fatty acid biosynthesis.</text>
</comment>
<protein>
    <recommendedName>
        <fullName evidence="6">3-ketoacyl-CoA synthase</fullName>
        <ecNumber evidence="6">2.3.1.-</ecNumber>
    </recommendedName>
</protein>
<evidence type="ECO:0000313" key="10">
    <source>
        <dbReference type="EMBL" id="KAK6152097.1"/>
    </source>
</evidence>
<keyword evidence="7" id="KW-1133">Transmembrane helix</keyword>
<feature type="transmembrane region" description="Helical" evidence="7">
    <location>
        <begin position="51"/>
        <end position="73"/>
    </location>
</feature>
<comment type="catalytic activity">
    <reaction evidence="5">
        <text>a very-long-chain acyl-CoA + malonyl-CoA + H(+) = a very-long-chain 3-oxoacyl-CoA + CO2 + CoA</text>
        <dbReference type="Rhea" id="RHEA:32727"/>
        <dbReference type="ChEBI" id="CHEBI:15378"/>
        <dbReference type="ChEBI" id="CHEBI:16526"/>
        <dbReference type="ChEBI" id="CHEBI:57287"/>
        <dbReference type="ChEBI" id="CHEBI:57384"/>
        <dbReference type="ChEBI" id="CHEBI:90725"/>
        <dbReference type="ChEBI" id="CHEBI:90736"/>
        <dbReference type="EC" id="2.3.1.199"/>
    </reaction>
</comment>
<keyword evidence="4 6" id="KW-0012">Acyltransferase</keyword>
<evidence type="ECO:0000256" key="6">
    <source>
        <dbReference type="PIRNR" id="PIRNR036417"/>
    </source>
</evidence>